<dbReference type="AlphaFoldDB" id="A0A3S5BU17"/>
<dbReference type="Proteomes" id="UP000270988">
    <property type="component" value="Chromosome"/>
</dbReference>
<dbReference type="Pfam" id="PF07314">
    <property type="entry name" value="Lit"/>
    <property type="match status" value="1"/>
</dbReference>
<evidence type="ECO:0000313" key="3">
    <source>
        <dbReference type="Proteomes" id="UP000270988"/>
    </source>
</evidence>
<reference evidence="2 3" key="1">
    <citation type="submission" date="2018-12" db="EMBL/GenBank/DDBJ databases">
        <authorList>
            <consortium name="Pathogen Informatics"/>
        </authorList>
    </citation>
    <scope>NUCLEOTIDE SEQUENCE [LARGE SCALE GENOMIC DNA]</scope>
    <source>
        <strain evidence="2 3">NCTC10918</strain>
    </source>
</reference>
<evidence type="ECO:0000313" key="2">
    <source>
        <dbReference type="EMBL" id="VEJ28800.1"/>
    </source>
</evidence>
<protein>
    <submittedName>
        <fullName evidence="2">Predicted membrane protein</fullName>
    </submittedName>
</protein>
<sequence length="137" mass="15928">MLALIGSISLKERAPGTIRRSLYTGAWATVIMLVVLGIIGATSWEWLFTAFHTTFFPQGNWQFRMSDTLIRLYPPQFWIDAALAIVVITLLIIGVLLAFTWPTRYRLVKENRYYKERYQIRQKIKAMRAERDGDIEA</sequence>
<evidence type="ECO:0000256" key="1">
    <source>
        <dbReference type="SAM" id="Phobius"/>
    </source>
</evidence>
<organism evidence="2 3">
    <name type="scientific">Rothia dentocariosa</name>
    <dbReference type="NCBI Taxonomy" id="2047"/>
    <lineage>
        <taxon>Bacteria</taxon>
        <taxon>Bacillati</taxon>
        <taxon>Actinomycetota</taxon>
        <taxon>Actinomycetes</taxon>
        <taxon>Micrococcales</taxon>
        <taxon>Micrococcaceae</taxon>
        <taxon>Rothia</taxon>
    </lineage>
</organism>
<keyword evidence="1" id="KW-0472">Membrane</keyword>
<dbReference type="InterPro" id="IPR010178">
    <property type="entry name" value="Lit"/>
</dbReference>
<dbReference type="EMBL" id="LR134521">
    <property type="protein sequence ID" value="VEJ28800.1"/>
    <property type="molecule type" value="Genomic_DNA"/>
</dbReference>
<gene>
    <name evidence="2" type="ORF">NCTC10918_00037</name>
</gene>
<keyword evidence="1" id="KW-1133">Transmembrane helix</keyword>
<name>A0A3S5BU17_9MICC</name>
<keyword evidence="1" id="KW-0812">Transmembrane</keyword>
<accession>A0A3S5BU17</accession>
<feature type="transmembrane region" description="Helical" evidence="1">
    <location>
        <begin position="21"/>
        <end position="44"/>
    </location>
</feature>
<feature type="transmembrane region" description="Helical" evidence="1">
    <location>
        <begin position="77"/>
        <end position="99"/>
    </location>
</feature>
<proteinExistence type="predicted"/>